<evidence type="ECO:0000256" key="2">
    <source>
        <dbReference type="SAM" id="MobiDB-lite"/>
    </source>
</evidence>
<gene>
    <name evidence="3" type="ORF">Agub_g6459</name>
</gene>
<comment type="caution">
    <text evidence="3">The sequence shown here is derived from an EMBL/GenBank/DDBJ whole genome shotgun (WGS) entry which is preliminary data.</text>
</comment>
<feature type="region of interest" description="Disordered" evidence="2">
    <location>
        <begin position="134"/>
        <end position="188"/>
    </location>
</feature>
<feature type="non-terminal residue" evidence="3">
    <location>
        <position position="1"/>
    </location>
</feature>
<accession>A0AAD3DQY1</accession>
<feature type="compositionally biased region" description="Low complexity" evidence="2">
    <location>
        <begin position="251"/>
        <end position="265"/>
    </location>
</feature>
<evidence type="ECO:0000313" key="3">
    <source>
        <dbReference type="EMBL" id="GFR45083.1"/>
    </source>
</evidence>
<protein>
    <submittedName>
        <fullName evidence="3">Uncharacterized protein</fullName>
    </submittedName>
</protein>
<reference evidence="3 4" key="1">
    <citation type="journal article" date="2021" name="Sci. Rep.">
        <title>Genome sequencing of the multicellular alga Astrephomene provides insights into convergent evolution of germ-soma differentiation.</title>
        <authorList>
            <person name="Yamashita S."/>
            <person name="Yamamoto K."/>
            <person name="Matsuzaki R."/>
            <person name="Suzuki S."/>
            <person name="Yamaguchi H."/>
            <person name="Hirooka S."/>
            <person name="Minakuchi Y."/>
            <person name="Miyagishima S."/>
            <person name="Kawachi M."/>
            <person name="Toyoda A."/>
            <person name="Nozaki H."/>
        </authorList>
    </citation>
    <scope>NUCLEOTIDE SEQUENCE [LARGE SCALE GENOMIC DNA]</scope>
    <source>
        <strain evidence="3 4">NIES-4017</strain>
    </source>
</reference>
<organism evidence="3 4">
    <name type="scientific">Astrephomene gubernaculifera</name>
    <dbReference type="NCBI Taxonomy" id="47775"/>
    <lineage>
        <taxon>Eukaryota</taxon>
        <taxon>Viridiplantae</taxon>
        <taxon>Chlorophyta</taxon>
        <taxon>core chlorophytes</taxon>
        <taxon>Chlorophyceae</taxon>
        <taxon>CS clade</taxon>
        <taxon>Chlamydomonadales</taxon>
        <taxon>Astrephomenaceae</taxon>
        <taxon>Astrephomene</taxon>
    </lineage>
</organism>
<dbReference type="AlphaFoldDB" id="A0AAD3DQY1"/>
<name>A0AAD3DQY1_9CHLO</name>
<keyword evidence="1" id="KW-0175">Coiled coil</keyword>
<proteinExistence type="predicted"/>
<sequence>MDKLVGAISGVLKTPAAPHVQPQTPQGDRQYLRLPLESARRLRWFEKGDVQALTKAHFREKRDLLDAIAALKKVLLRHGLSETKLDEEVSAHVRSAAELAEAHEGVASVLLAALEAHLEEMRSENARLQSSLRMGQHATPNGSSADHAGPPDSSRGANGLPNPHPDALNASTSSTPPRSLAPHLGLPPHHLEHLDLAQLASSSAGTALTRIGPQHATKQHLAALEAQCAQYDKQVSELKTALTQAQQQLMQATTTAAPSSSSISSSRRREGSHSEGAQPSSSAAPSASSSSSQLAQLQDLVLELQEAARDEARRSSRAEARAGRLEGELKTLQAQHRTLLRDHSAAQQRVTELQQRAEAAAATSAARVAEAAAAEGGLRAAAEAREEVAALRQVQSELQASLAAAQGSVSRLEAELQSERHLRSCSQSEAAALSGRCEELAAAHRELSERLAGSRGELERAAYHKKLCCELTAATSRLQEQLVELAGQQAAAGAREQALADRLAAAEDQLAAAEARARSAEASVAAEVERRCAASWSSRALWPQPLREEVAALEGRLAAAEAAVAEAGSRAEAAEAEAVEAREQLRVKSEELAACRLEATRLASSSAQQLQQLRQELAEAQARAAGLRHDLAAERAAAAQVAAAAAREEEVRRCTAAGEASRCGGAGGDGRNGNGHASCTMTAVMTPKWQVQNRVGGGGLYNLDA</sequence>
<evidence type="ECO:0000313" key="4">
    <source>
        <dbReference type="Proteomes" id="UP001054857"/>
    </source>
</evidence>
<feature type="compositionally biased region" description="Low complexity" evidence="2">
    <location>
        <begin position="277"/>
        <end position="292"/>
    </location>
</feature>
<feature type="compositionally biased region" description="Polar residues" evidence="2">
    <location>
        <begin position="134"/>
        <end position="144"/>
    </location>
</feature>
<keyword evidence="4" id="KW-1185">Reference proteome</keyword>
<dbReference type="Proteomes" id="UP001054857">
    <property type="component" value="Unassembled WGS sequence"/>
</dbReference>
<evidence type="ECO:0000256" key="1">
    <source>
        <dbReference type="SAM" id="Coils"/>
    </source>
</evidence>
<feature type="coiled-coil region" evidence="1">
    <location>
        <begin position="294"/>
        <end position="415"/>
    </location>
</feature>
<dbReference type="EMBL" id="BMAR01000009">
    <property type="protein sequence ID" value="GFR45083.1"/>
    <property type="molecule type" value="Genomic_DNA"/>
</dbReference>
<feature type="region of interest" description="Disordered" evidence="2">
    <location>
        <begin position="251"/>
        <end position="292"/>
    </location>
</feature>
<feature type="coiled-coil region" evidence="1">
    <location>
        <begin position="496"/>
        <end position="637"/>
    </location>
</feature>